<dbReference type="InterPro" id="IPR036188">
    <property type="entry name" value="FAD/NAD-bd_sf"/>
</dbReference>
<dbReference type="EMBL" id="JAJJML010000001">
    <property type="protein sequence ID" value="MCC9033154.1"/>
    <property type="molecule type" value="Genomic_DNA"/>
</dbReference>
<dbReference type="Proteomes" id="UP001107960">
    <property type="component" value="Unassembled WGS sequence"/>
</dbReference>
<keyword evidence="1" id="KW-0560">Oxidoreductase</keyword>
<dbReference type="AlphaFoldDB" id="A0A9Q3UQB0"/>
<sequence length="468" mass="52906">MVNVQDKCYQFDICVIGAGPAGSSVAIELLKLGYKVCILEKADFPRHHVGICFSQSIFTIANFLGIEEALQKSVLWKRESIHLKWQQPKVIEVEQPGIHVDRGILDLELLTLAKSHGACIFQPVSQVDVLENQTEWIIKCIYDNEQIHIRAQFVVDATGRGGTIFKQNPIKFQPNLLAIHATWKVKSQPSSDGYMEALPDGWSWGAYLGNNTLLLSVYTDAAILKNSDTTIKSYYLDKIKQIESLKGIQLEDLDSKIEVCDASSYYHKNVIGDNYIKIGDAAFTVDPLSSQGVFLALSSAFCVSRTVRTILDATKDCVLAKEFYQNFIKDRVESFKERIPLEYQKVSSFSENTFWKERNNSDAQPHLKEEVAVENIDLSQPFILNPEAKFVTVPILGNDFIEPSLAISLNKKRPIAFVNGVSIIDFLKTYKINKEEFFDFSTENEREKMEIIEHLVDSGIIEDKKSLT</sequence>
<evidence type="ECO:0000259" key="3">
    <source>
        <dbReference type="Pfam" id="PF01266"/>
    </source>
</evidence>
<keyword evidence="2" id="KW-0503">Monooxygenase</keyword>
<dbReference type="Gene3D" id="3.30.9.100">
    <property type="match status" value="1"/>
</dbReference>
<dbReference type="Pfam" id="PF01266">
    <property type="entry name" value="DAO"/>
    <property type="match status" value="1"/>
</dbReference>
<feature type="domain" description="FAD dependent oxidoreductase" evidence="3">
    <location>
        <begin position="12"/>
        <end position="46"/>
    </location>
</feature>
<evidence type="ECO:0000256" key="1">
    <source>
        <dbReference type="ARBA" id="ARBA00023002"/>
    </source>
</evidence>
<gene>
    <name evidence="4" type="ORF">LNP80_01970</name>
    <name evidence="5" type="ORF">LNP80_02650</name>
</gene>
<dbReference type="GO" id="GO:0004497">
    <property type="term" value="F:monooxygenase activity"/>
    <property type="evidence" value="ECO:0007669"/>
    <property type="project" value="UniProtKB-KW"/>
</dbReference>
<dbReference type="InterPro" id="IPR050816">
    <property type="entry name" value="Flavin-dep_Halogenase_NPB"/>
</dbReference>
<evidence type="ECO:0000313" key="6">
    <source>
        <dbReference type="Proteomes" id="UP001107960"/>
    </source>
</evidence>
<dbReference type="SUPFAM" id="SSF51905">
    <property type="entry name" value="FAD/NAD(P)-binding domain"/>
    <property type="match status" value="1"/>
</dbReference>
<dbReference type="InterPro" id="IPR006076">
    <property type="entry name" value="FAD-dep_OxRdtase"/>
</dbReference>
<dbReference type="Gene3D" id="3.50.50.60">
    <property type="entry name" value="FAD/NAD(P)-binding domain"/>
    <property type="match status" value="1"/>
</dbReference>
<proteinExistence type="predicted"/>
<name>A0A9Q3UQB0_9FLAO</name>
<dbReference type="EMBL" id="JAJJML010000001">
    <property type="protein sequence ID" value="MCC9033023.1"/>
    <property type="molecule type" value="Genomic_DNA"/>
</dbReference>
<dbReference type="Pfam" id="PF04820">
    <property type="entry name" value="Trp_halogenase"/>
    <property type="match status" value="1"/>
</dbReference>
<dbReference type="PANTHER" id="PTHR43747">
    <property type="entry name" value="FAD-BINDING PROTEIN"/>
    <property type="match status" value="1"/>
</dbReference>
<dbReference type="PANTHER" id="PTHR43747:SF5">
    <property type="entry name" value="FAD-BINDING DOMAIN-CONTAINING PROTEIN"/>
    <property type="match status" value="1"/>
</dbReference>
<protein>
    <submittedName>
        <fullName evidence="5">NAD(P)/FAD-dependent oxidoreductase</fullName>
    </submittedName>
</protein>
<evidence type="ECO:0000313" key="5">
    <source>
        <dbReference type="EMBL" id="MCC9033154.1"/>
    </source>
</evidence>
<evidence type="ECO:0000313" key="4">
    <source>
        <dbReference type="EMBL" id="MCC9033023.1"/>
    </source>
</evidence>
<dbReference type="InterPro" id="IPR006905">
    <property type="entry name" value="Flavin_halogenase"/>
</dbReference>
<evidence type="ECO:0000256" key="2">
    <source>
        <dbReference type="ARBA" id="ARBA00023033"/>
    </source>
</evidence>
<dbReference type="RefSeq" id="WP_229986358.1">
    <property type="nucleotide sequence ID" value="NZ_JAJJML010000001.1"/>
</dbReference>
<reference evidence="5" key="1">
    <citation type="submission" date="2021-11" db="EMBL/GenBank/DDBJ databases">
        <title>Description of novel Chryseobacterium species.</title>
        <authorList>
            <person name="Saticioglu I.B."/>
            <person name="Ay H."/>
            <person name="Altun S."/>
            <person name="Duman M."/>
        </authorList>
    </citation>
    <scope>NUCLEOTIDE SEQUENCE</scope>
    <source>
        <strain evidence="5">C-39</strain>
    </source>
</reference>
<organism evidence="5 6">
    <name type="scientific">Chryseobacterium muglaense</name>
    <dbReference type="NCBI Taxonomy" id="2893752"/>
    <lineage>
        <taxon>Bacteria</taxon>
        <taxon>Pseudomonadati</taxon>
        <taxon>Bacteroidota</taxon>
        <taxon>Flavobacteriia</taxon>
        <taxon>Flavobacteriales</taxon>
        <taxon>Weeksellaceae</taxon>
        <taxon>Chryseobacterium group</taxon>
        <taxon>Chryseobacterium</taxon>
    </lineage>
</organism>
<accession>A0A9Q3UQB0</accession>
<comment type="caution">
    <text evidence="5">The sequence shown here is derived from an EMBL/GenBank/DDBJ whole genome shotgun (WGS) entry which is preliminary data.</text>
</comment>
<dbReference type="PRINTS" id="PR00420">
    <property type="entry name" value="RNGMNOXGNASE"/>
</dbReference>